<evidence type="ECO:0000313" key="9">
    <source>
        <dbReference type="EMBL" id="CAI4063095.1"/>
    </source>
</evidence>
<evidence type="ECO:0000259" key="8">
    <source>
        <dbReference type="Pfam" id="PF04101"/>
    </source>
</evidence>
<comment type="similarity">
    <text evidence="7">Belongs to the glycosyltransferase 28 family.</text>
</comment>
<organism evidence="9 10">
    <name type="scientific">Saccharomyces uvarum</name>
    <name type="common">Yeast</name>
    <name type="synonym">Saccharomyces bayanus var. uvarum</name>
    <dbReference type="NCBI Taxonomy" id="230603"/>
    <lineage>
        <taxon>Eukaryota</taxon>
        <taxon>Fungi</taxon>
        <taxon>Dikarya</taxon>
        <taxon>Ascomycota</taxon>
        <taxon>Saccharomycotina</taxon>
        <taxon>Saccharomycetes</taxon>
        <taxon>Saccharomycetales</taxon>
        <taxon>Saccharomycetaceae</taxon>
        <taxon>Saccharomyces</taxon>
    </lineage>
</organism>
<protein>
    <recommendedName>
        <fullName evidence="3 7">UDP-N-acetylglucosamine transferase subunit ALG13</fullName>
        <ecNumber evidence="2 7">2.4.1.141</ecNumber>
    </recommendedName>
    <alternativeName>
        <fullName evidence="5 7">Asparagine-linked glycosylation protein 13</fullName>
    </alternativeName>
</protein>
<keyword evidence="7" id="KW-0256">Endoplasmic reticulum</keyword>
<keyword evidence="7" id="KW-0808">Transferase</keyword>
<keyword evidence="7" id="KW-0328">Glycosyltransferase</keyword>
<dbReference type="Pfam" id="PF04101">
    <property type="entry name" value="Glyco_tran_28_C"/>
    <property type="match status" value="1"/>
</dbReference>
<evidence type="ECO:0000256" key="6">
    <source>
        <dbReference type="ARBA" id="ARBA00048184"/>
    </source>
</evidence>
<dbReference type="PANTHER" id="PTHR47043">
    <property type="entry name" value="UDP-N-ACETYLGLUCOSAMINE TRANSFERASE SUBUNIT ALG13"/>
    <property type="match status" value="1"/>
</dbReference>
<dbReference type="EMBL" id="OX365934">
    <property type="protein sequence ID" value="CAI4063095.1"/>
    <property type="molecule type" value="Genomic_DNA"/>
</dbReference>
<comment type="subunit">
    <text evidence="1 7">Heterodimer with ALG14 to form a functional enzyme.</text>
</comment>
<accession>A0ABN8WWI7</accession>
<dbReference type="Proteomes" id="UP001162085">
    <property type="component" value="Chromosome 7"/>
</dbReference>
<comment type="function">
    <text evidence="4 7">Involved in protein N-glycosylation. Essential for the second step of the dolichol-linked oligosaccharide pathway.</text>
</comment>
<dbReference type="SUPFAM" id="SSF53756">
    <property type="entry name" value="UDP-Glycosyltransferase/glycogen phosphorylase"/>
    <property type="match status" value="1"/>
</dbReference>
<evidence type="ECO:0000256" key="1">
    <source>
        <dbReference type="ARBA" id="ARBA00011198"/>
    </source>
</evidence>
<dbReference type="Gene3D" id="3.40.50.2000">
    <property type="entry name" value="Glycogen Phosphorylase B"/>
    <property type="match status" value="1"/>
</dbReference>
<gene>
    <name evidence="9" type="primary">SUVZ07G1990</name>
    <name evidence="7" type="synonym">ALG13</name>
    <name evidence="9" type="ORF">SUVZ_07G1990</name>
</gene>
<name>A0ABN8WWI7_SACUV</name>
<comment type="catalytic activity">
    <reaction evidence="6">
        <text>an N-acetyl-alpha-D-glucosaminyl-diphospho-di-trans,poly-cis-dolichol + UDP-N-acetyl-alpha-D-glucosamine = an N,N'-diacetylchitobiosyl-diphospho-di-trans,poly-cis-dolichol + UDP + H(+)</text>
        <dbReference type="Rhea" id="RHEA:23380"/>
        <dbReference type="Rhea" id="RHEA-COMP:19507"/>
        <dbReference type="Rhea" id="RHEA-COMP:19510"/>
        <dbReference type="ChEBI" id="CHEBI:15378"/>
        <dbReference type="ChEBI" id="CHEBI:57269"/>
        <dbReference type="ChEBI" id="CHEBI:57705"/>
        <dbReference type="ChEBI" id="CHEBI:58223"/>
        <dbReference type="ChEBI" id="CHEBI:58427"/>
        <dbReference type="EC" id="2.4.1.141"/>
    </reaction>
</comment>
<proteinExistence type="inferred from homology"/>
<dbReference type="InterPro" id="IPR052474">
    <property type="entry name" value="UDP-GlcNAc_transferase"/>
</dbReference>
<evidence type="ECO:0000256" key="7">
    <source>
        <dbReference type="RuleBase" id="RU362128"/>
    </source>
</evidence>
<sequence>MEKKTIFVTCGATIPFPKLVSCVLSDGFCRELVEYGFVRLIIQFGTNFATEFEQLVQERRGKTEDTEISNDEFGCGGDVRRYALMDGRLEVIGFDFSTKVQKIIGDLSNLVISHAGTGSILDSLRLNKPLIVCVNDSLMDNHQQQIADKFVALGYLWSCVPSKISLTAGLRASQTEKLKPFPISHNSGFERLLSDVIYS</sequence>
<reference evidence="9" key="1">
    <citation type="submission" date="2022-10" db="EMBL/GenBank/DDBJ databases">
        <authorList>
            <person name="Byrne P K."/>
        </authorList>
    </citation>
    <scope>NUCLEOTIDE SEQUENCE</scope>
    <source>
        <strain evidence="9">ZP964</strain>
    </source>
</reference>
<dbReference type="EC" id="2.4.1.141" evidence="2 7"/>
<evidence type="ECO:0000256" key="4">
    <source>
        <dbReference type="ARBA" id="ARBA00024804"/>
    </source>
</evidence>
<evidence type="ECO:0000256" key="5">
    <source>
        <dbReference type="ARBA" id="ARBA00032061"/>
    </source>
</evidence>
<evidence type="ECO:0000256" key="3">
    <source>
        <dbReference type="ARBA" id="ARBA00017468"/>
    </source>
</evidence>
<evidence type="ECO:0000313" key="10">
    <source>
        <dbReference type="Proteomes" id="UP001162085"/>
    </source>
</evidence>
<comment type="subcellular location">
    <subcellularLocation>
        <location evidence="7">Endoplasmic reticulum</location>
    </subcellularLocation>
</comment>
<dbReference type="InterPro" id="IPR007235">
    <property type="entry name" value="Glyco_trans_28_C"/>
</dbReference>
<keyword evidence="10" id="KW-1185">Reference proteome</keyword>
<feature type="domain" description="Glycosyl transferase family 28 C-terminal" evidence="8">
    <location>
        <begin position="5"/>
        <end position="187"/>
    </location>
</feature>
<dbReference type="PANTHER" id="PTHR47043:SF1">
    <property type="entry name" value="UDP-N-ACETYLGLUCOSAMINE TRANSFERASE SUBUNIT ALG13"/>
    <property type="match status" value="1"/>
</dbReference>
<evidence type="ECO:0000256" key="2">
    <source>
        <dbReference type="ARBA" id="ARBA00012614"/>
    </source>
</evidence>